<protein>
    <submittedName>
        <fullName evidence="1">Uncharacterized protein</fullName>
    </submittedName>
</protein>
<organism evidence="1">
    <name type="scientific">Podoviridae sp. ctZkC8</name>
    <dbReference type="NCBI Taxonomy" id="2825259"/>
    <lineage>
        <taxon>Viruses</taxon>
        <taxon>Duplodnaviria</taxon>
        <taxon>Heunggongvirae</taxon>
        <taxon>Uroviricota</taxon>
        <taxon>Caudoviricetes</taxon>
    </lineage>
</organism>
<sequence length="81" mass="9224">MGFSVDSAFKYFIICNYFGLVDNFGKNSTYRTWDGSTFYVDFYDLDTANGSDNQGELKIDPDVWIKYITNQATSENATQGM</sequence>
<dbReference type="EMBL" id="BK016062">
    <property type="protein sequence ID" value="DAF91822.1"/>
    <property type="molecule type" value="Genomic_DNA"/>
</dbReference>
<accession>A0A8S5UBT2</accession>
<evidence type="ECO:0000313" key="1">
    <source>
        <dbReference type="EMBL" id="DAF91822.1"/>
    </source>
</evidence>
<name>A0A8S5UBT2_9CAUD</name>
<proteinExistence type="predicted"/>
<reference evidence="1" key="1">
    <citation type="journal article" date="2021" name="Proc. Natl. Acad. Sci. U.S.A.">
        <title>A Catalog of Tens of Thousands of Viruses from Human Metagenomes Reveals Hidden Associations with Chronic Diseases.</title>
        <authorList>
            <person name="Tisza M.J."/>
            <person name="Buck C.B."/>
        </authorList>
    </citation>
    <scope>NUCLEOTIDE SEQUENCE</scope>
    <source>
        <strain evidence="1">CtZkC8</strain>
    </source>
</reference>